<dbReference type="Proteomes" id="UP001550210">
    <property type="component" value="Unassembled WGS sequence"/>
</dbReference>
<proteinExistence type="predicted"/>
<dbReference type="RefSeq" id="WP_355401016.1">
    <property type="nucleotide sequence ID" value="NZ_JBEXPZ010000045.1"/>
</dbReference>
<evidence type="ECO:0000313" key="2">
    <source>
        <dbReference type="Proteomes" id="UP001550210"/>
    </source>
</evidence>
<dbReference type="EMBL" id="JBEXPZ010000045">
    <property type="protein sequence ID" value="MET9848866.1"/>
    <property type="molecule type" value="Genomic_DNA"/>
</dbReference>
<gene>
    <name evidence="1" type="ORF">ABZZ21_30865</name>
</gene>
<evidence type="ECO:0000313" key="1">
    <source>
        <dbReference type="EMBL" id="MET9848866.1"/>
    </source>
</evidence>
<sequence>MTWLELWEFVEALPYDSMTRSALAGDRTRRRWTEAEYMQAHGLTLMQHMIQVMWAAHLEGKPPKVIPWSLPDLRSPEQVAKDEDRKQARRRRYFEATRPGAVMDPEYARRLAEAREEHLRLEALRLAALRPRAQSAEEPTTE</sequence>
<reference evidence="1 2" key="1">
    <citation type="submission" date="2024-06" db="EMBL/GenBank/DDBJ databases">
        <title>The Natural Products Discovery Center: Release of the First 8490 Sequenced Strains for Exploring Actinobacteria Biosynthetic Diversity.</title>
        <authorList>
            <person name="Kalkreuter E."/>
            <person name="Kautsar S.A."/>
            <person name="Yang D."/>
            <person name="Bader C.D."/>
            <person name="Teijaro C.N."/>
            <person name="Fluegel L."/>
            <person name="Davis C.M."/>
            <person name="Simpson J.R."/>
            <person name="Lauterbach L."/>
            <person name="Steele A.D."/>
            <person name="Gui C."/>
            <person name="Meng S."/>
            <person name="Li G."/>
            <person name="Viehrig K."/>
            <person name="Ye F."/>
            <person name="Su P."/>
            <person name="Kiefer A.F."/>
            <person name="Nichols A."/>
            <person name="Cepeda A.J."/>
            <person name="Yan W."/>
            <person name="Fan B."/>
            <person name="Jiang Y."/>
            <person name="Adhikari A."/>
            <person name="Zheng C.-J."/>
            <person name="Schuster L."/>
            <person name="Cowan T.M."/>
            <person name="Smanski M.J."/>
            <person name="Chevrette M.G."/>
            <person name="De Carvalho L.P.S."/>
            <person name="Shen B."/>
        </authorList>
    </citation>
    <scope>NUCLEOTIDE SEQUENCE [LARGE SCALE GENOMIC DNA]</scope>
    <source>
        <strain evidence="1 2">NPDC006434</strain>
    </source>
</reference>
<name>A0ABV2V4W4_9ACTN</name>
<comment type="caution">
    <text evidence="1">The sequence shown here is derived from an EMBL/GenBank/DDBJ whole genome shotgun (WGS) entry which is preliminary data.</text>
</comment>
<organism evidence="1 2">
    <name type="scientific">Streptomyces ossamyceticus</name>
    <dbReference type="NCBI Taxonomy" id="249581"/>
    <lineage>
        <taxon>Bacteria</taxon>
        <taxon>Bacillati</taxon>
        <taxon>Actinomycetota</taxon>
        <taxon>Actinomycetes</taxon>
        <taxon>Kitasatosporales</taxon>
        <taxon>Streptomycetaceae</taxon>
        <taxon>Streptomyces</taxon>
    </lineage>
</organism>
<keyword evidence="2" id="KW-1185">Reference proteome</keyword>
<protein>
    <submittedName>
        <fullName evidence="1">Uncharacterized protein</fullName>
    </submittedName>
</protein>
<accession>A0ABV2V4W4</accession>